<accession>J8A995</accession>
<sequence length="152" mass="17612">MFNKVKEVPLDSVINSGVYKLSIPYFVGQPSNLCADTFEGEYVYEVSSFPVEAYIRMDKDLEKGVFARFVIYENEKELVGYRYADLATVLRRAYFTAIFLPDVPERVKWIECRSAKKNDILTDEIVEVELKWNKETASYSFVQQKSLDSIFG</sequence>
<dbReference type="HOGENOM" id="CLU_146501_0_0_9"/>
<comment type="caution">
    <text evidence="1">The sequence shown here is derived from an EMBL/GenBank/DDBJ whole genome shotgun (WGS) entry which is preliminary data.</text>
</comment>
<name>J8A995_BACCE</name>
<evidence type="ECO:0000313" key="1">
    <source>
        <dbReference type="EMBL" id="EJQ36085.1"/>
    </source>
</evidence>
<dbReference type="RefSeq" id="WP_002107363.1">
    <property type="nucleotide sequence ID" value="NZ_JH792000.1"/>
</dbReference>
<gene>
    <name evidence="1" type="ORF">IEE_05466</name>
</gene>
<dbReference type="Proteomes" id="UP000006600">
    <property type="component" value="Unassembled WGS sequence"/>
</dbReference>
<organism evidence="1 2">
    <name type="scientific">Bacillus cereus BAG5X1-1</name>
    <dbReference type="NCBI Taxonomy" id="1053189"/>
    <lineage>
        <taxon>Bacteria</taxon>
        <taxon>Bacillati</taxon>
        <taxon>Bacillota</taxon>
        <taxon>Bacilli</taxon>
        <taxon>Bacillales</taxon>
        <taxon>Bacillaceae</taxon>
        <taxon>Bacillus</taxon>
        <taxon>Bacillus cereus group</taxon>
    </lineage>
</organism>
<evidence type="ECO:0000313" key="2">
    <source>
        <dbReference type="Proteomes" id="UP000006600"/>
    </source>
</evidence>
<dbReference type="AlphaFoldDB" id="J8A995"/>
<dbReference type="EMBL" id="AHDJ01000072">
    <property type="protein sequence ID" value="EJQ36085.1"/>
    <property type="molecule type" value="Genomic_DNA"/>
</dbReference>
<dbReference type="PATRIC" id="fig|1053189.3.peg.5568"/>
<reference evidence="1 2" key="1">
    <citation type="submission" date="2012-04" db="EMBL/GenBank/DDBJ databases">
        <title>The Genome Sequence of Bacillus cereus BAG5X1-1.</title>
        <authorList>
            <consortium name="The Broad Institute Genome Sequencing Platform"/>
            <consortium name="The Broad Institute Genome Sequencing Center for Infectious Disease"/>
            <person name="Feldgarden M."/>
            <person name="Van der Auwera G.A."/>
            <person name="Mahillon J."/>
            <person name="Duprez V."/>
            <person name="Timmery S."/>
            <person name="Mattelet C."/>
            <person name="Dierick K."/>
            <person name="Sun M."/>
            <person name="Yu Z."/>
            <person name="Zhu L."/>
            <person name="Hu X."/>
            <person name="Shank E.B."/>
            <person name="Swiecicka I."/>
            <person name="Hansen B.M."/>
            <person name="Andrup L."/>
            <person name="Young S.K."/>
            <person name="Zeng Q."/>
            <person name="Gargeya S."/>
            <person name="Fitzgerald M."/>
            <person name="Haas B."/>
            <person name="Abouelleil A."/>
            <person name="Alvarado L."/>
            <person name="Arachchi H.M."/>
            <person name="Berlin A."/>
            <person name="Chapman S.B."/>
            <person name="Goldberg J."/>
            <person name="Griggs A."/>
            <person name="Gujja S."/>
            <person name="Hansen M."/>
            <person name="Howarth C."/>
            <person name="Imamovic A."/>
            <person name="Larimer J."/>
            <person name="McCowen C."/>
            <person name="Montmayeur A."/>
            <person name="Murphy C."/>
            <person name="Neiman D."/>
            <person name="Pearson M."/>
            <person name="Priest M."/>
            <person name="Roberts A."/>
            <person name="Saif S."/>
            <person name="Shea T."/>
            <person name="Sisk P."/>
            <person name="Sykes S."/>
            <person name="Wortman J."/>
            <person name="Nusbaum C."/>
            <person name="Birren B."/>
        </authorList>
    </citation>
    <scope>NUCLEOTIDE SEQUENCE [LARGE SCALE GENOMIC DNA]</scope>
    <source>
        <strain evidence="1 2">BAG5X1-1</strain>
    </source>
</reference>
<proteinExistence type="predicted"/>
<protein>
    <submittedName>
        <fullName evidence="1">Uncharacterized protein</fullName>
    </submittedName>
</protein>